<evidence type="ECO:0000259" key="2">
    <source>
        <dbReference type="PROSITE" id="PS50404"/>
    </source>
</evidence>
<dbReference type="PROSITE" id="PS50404">
    <property type="entry name" value="GST_NTER"/>
    <property type="match status" value="1"/>
</dbReference>
<dbReference type="Proteomes" id="UP000036403">
    <property type="component" value="Unassembled WGS sequence"/>
</dbReference>
<keyword evidence="4" id="KW-1185">Reference proteome</keyword>
<dbReference type="OrthoDB" id="4951845at2759"/>
<dbReference type="Pfam" id="PF13417">
    <property type="entry name" value="GST_N_3"/>
    <property type="match status" value="1"/>
</dbReference>
<organism evidence="3 4">
    <name type="scientific">Lasius niger</name>
    <name type="common">Black garden ant</name>
    <dbReference type="NCBI Taxonomy" id="67767"/>
    <lineage>
        <taxon>Eukaryota</taxon>
        <taxon>Metazoa</taxon>
        <taxon>Ecdysozoa</taxon>
        <taxon>Arthropoda</taxon>
        <taxon>Hexapoda</taxon>
        <taxon>Insecta</taxon>
        <taxon>Pterygota</taxon>
        <taxon>Neoptera</taxon>
        <taxon>Endopterygota</taxon>
        <taxon>Hymenoptera</taxon>
        <taxon>Apocrita</taxon>
        <taxon>Aculeata</taxon>
        <taxon>Formicoidea</taxon>
        <taxon>Formicidae</taxon>
        <taxon>Formicinae</taxon>
        <taxon>Lasius</taxon>
        <taxon>Lasius</taxon>
    </lineage>
</organism>
<dbReference type="InterPro" id="IPR050983">
    <property type="entry name" value="GST_Omega/HSP26"/>
</dbReference>
<comment type="similarity">
    <text evidence="1">Belongs to the GST superfamily. Omega family.</text>
</comment>
<keyword evidence="3" id="KW-0808">Transferase</keyword>
<gene>
    <name evidence="3" type="ORF">RF55_19154</name>
</gene>
<dbReference type="SUPFAM" id="SSF52833">
    <property type="entry name" value="Thioredoxin-like"/>
    <property type="match status" value="1"/>
</dbReference>
<dbReference type="GO" id="GO:0004364">
    <property type="term" value="F:glutathione transferase activity"/>
    <property type="evidence" value="ECO:0007669"/>
    <property type="project" value="TreeGrafter"/>
</dbReference>
<dbReference type="STRING" id="67767.A0A0J7JZY9"/>
<dbReference type="InterPro" id="IPR036249">
    <property type="entry name" value="Thioredoxin-like_sf"/>
</dbReference>
<sequence>METSVYTDLVKQQNCSHLVSIKERKKKKKKKKNTDYIAKTQIILRSLLIFVSGSKKPEEMKGQARLYSMKYCPFAHRVRLILTLKQIPHDIVNINLQNKPDWYFQV</sequence>
<dbReference type="EMBL" id="LBMM01018525">
    <property type="protein sequence ID" value="KMQ83763.1"/>
    <property type="molecule type" value="Genomic_DNA"/>
</dbReference>
<proteinExistence type="inferred from homology"/>
<name>A0A0J7JZY9_LASNI</name>
<protein>
    <submittedName>
        <fullName evidence="3">Glutathione s-transferase omega-1</fullName>
    </submittedName>
</protein>
<dbReference type="GO" id="GO:0045174">
    <property type="term" value="F:glutathione dehydrogenase (ascorbate) activity"/>
    <property type="evidence" value="ECO:0007669"/>
    <property type="project" value="TreeGrafter"/>
</dbReference>
<dbReference type="AlphaFoldDB" id="A0A0J7JZY9"/>
<dbReference type="GO" id="GO:0005737">
    <property type="term" value="C:cytoplasm"/>
    <property type="evidence" value="ECO:0007669"/>
    <property type="project" value="TreeGrafter"/>
</dbReference>
<dbReference type="GO" id="GO:0006749">
    <property type="term" value="P:glutathione metabolic process"/>
    <property type="evidence" value="ECO:0007669"/>
    <property type="project" value="TreeGrafter"/>
</dbReference>
<evidence type="ECO:0000313" key="4">
    <source>
        <dbReference type="Proteomes" id="UP000036403"/>
    </source>
</evidence>
<accession>A0A0J7JZY9</accession>
<reference evidence="3 4" key="1">
    <citation type="submission" date="2015-04" db="EMBL/GenBank/DDBJ databases">
        <title>Lasius niger genome sequencing.</title>
        <authorList>
            <person name="Konorov E.A."/>
            <person name="Nikitin M.A."/>
            <person name="Kirill M.V."/>
            <person name="Chang P."/>
        </authorList>
    </citation>
    <scope>NUCLEOTIDE SEQUENCE [LARGE SCALE GENOMIC DNA]</scope>
    <source>
        <tissue evidence="3">Whole</tissue>
    </source>
</reference>
<dbReference type="PANTHER" id="PTHR43968">
    <property type="match status" value="1"/>
</dbReference>
<evidence type="ECO:0000313" key="3">
    <source>
        <dbReference type="EMBL" id="KMQ83763.1"/>
    </source>
</evidence>
<dbReference type="Gene3D" id="3.40.30.10">
    <property type="entry name" value="Glutaredoxin"/>
    <property type="match status" value="1"/>
</dbReference>
<feature type="domain" description="GST N-terminal" evidence="2">
    <location>
        <begin position="62"/>
        <end position="106"/>
    </location>
</feature>
<dbReference type="PANTHER" id="PTHR43968:SF6">
    <property type="entry name" value="GLUTATHIONE S-TRANSFERASE OMEGA"/>
    <property type="match status" value="1"/>
</dbReference>
<evidence type="ECO:0000256" key="1">
    <source>
        <dbReference type="ARBA" id="ARBA00011067"/>
    </source>
</evidence>
<dbReference type="PaxDb" id="67767-A0A0J7JZY9"/>
<dbReference type="InterPro" id="IPR004045">
    <property type="entry name" value="Glutathione_S-Trfase_N"/>
</dbReference>
<comment type="caution">
    <text evidence="3">The sequence shown here is derived from an EMBL/GenBank/DDBJ whole genome shotgun (WGS) entry which is preliminary data.</text>
</comment>